<evidence type="ECO:0008006" key="3">
    <source>
        <dbReference type="Google" id="ProtNLM"/>
    </source>
</evidence>
<evidence type="ECO:0000313" key="1">
    <source>
        <dbReference type="EMBL" id="BBX33637.1"/>
    </source>
</evidence>
<dbReference type="Proteomes" id="UP000465622">
    <property type="component" value="Chromosome"/>
</dbReference>
<dbReference type="EMBL" id="AP022567">
    <property type="protein sequence ID" value="BBX33637.1"/>
    <property type="molecule type" value="Genomic_DNA"/>
</dbReference>
<accession>A0ABM7HSU5</accession>
<dbReference type="Gene3D" id="1.10.260.40">
    <property type="entry name" value="lambda repressor-like DNA-binding domains"/>
    <property type="match status" value="1"/>
</dbReference>
<sequence length="214" mass="22553">MSTASLPLAQVIGQNVKRLRTEADATQQQVAAALVHLGLPWGSGRVAALEAGDVSPTLPTLVLVAAALDGLLPARRSVTLVDLLTHDGRIGLVTGVEVPSAALVGVVRGGAAGALAEYRRPFTTARGSAQELSARETYGRTEQRAAAELGLDRARMIQLSTALWGRNLAEERDARAEAAGVTSRVGRARITRQLISELSEEWAKWVGGEPHEPA</sequence>
<proteinExistence type="predicted"/>
<dbReference type="InterPro" id="IPR010982">
    <property type="entry name" value="Lambda_DNA-bd_dom_sf"/>
</dbReference>
<dbReference type="CDD" id="cd00093">
    <property type="entry name" value="HTH_XRE"/>
    <property type="match status" value="1"/>
</dbReference>
<dbReference type="RefSeq" id="WP_051578634.1">
    <property type="nucleotide sequence ID" value="NZ_AP022567.1"/>
</dbReference>
<name>A0ABM7HSU5_MYCME</name>
<keyword evidence="2" id="KW-1185">Reference proteome</keyword>
<protein>
    <recommendedName>
        <fullName evidence="3">XRE family transcriptional regulator</fullName>
    </recommendedName>
</protein>
<reference evidence="1 2" key="1">
    <citation type="journal article" date="2019" name="Emerg. Microbes Infect.">
        <title>Comprehensive subspecies identification of 175 nontuberculous mycobacteria species based on 7547 genomic profiles.</title>
        <authorList>
            <person name="Matsumoto Y."/>
            <person name="Kinjo T."/>
            <person name="Motooka D."/>
            <person name="Nabeya D."/>
            <person name="Jung N."/>
            <person name="Uechi K."/>
            <person name="Horii T."/>
            <person name="Iida T."/>
            <person name="Fujita J."/>
            <person name="Nakamura S."/>
        </authorList>
    </citation>
    <scope>NUCLEOTIDE SEQUENCE [LARGE SCALE GENOMIC DNA]</scope>
    <source>
        <strain evidence="1 2">JCM 12375</strain>
    </source>
</reference>
<dbReference type="SUPFAM" id="SSF47413">
    <property type="entry name" value="lambda repressor-like DNA-binding domains"/>
    <property type="match status" value="1"/>
</dbReference>
<gene>
    <name evidence="1" type="ORF">MMAGJ_29190</name>
</gene>
<organism evidence="1 2">
    <name type="scientific">Mycolicibacterium mageritense</name>
    <name type="common">Mycobacterium mageritense</name>
    <dbReference type="NCBI Taxonomy" id="53462"/>
    <lineage>
        <taxon>Bacteria</taxon>
        <taxon>Bacillati</taxon>
        <taxon>Actinomycetota</taxon>
        <taxon>Actinomycetes</taxon>
        <taxon>Mycobacteriales</taxon>
        <taxon>Mycobacteriaceae</taxon>
        <taxon>Mycolicibacterium</taxon>
    </lineage>
</organism>
<evidence type="ECO:0000313" key="2">
    <source>
        <dbReference type="Proteomes" id="UP000465622"/>
    </source>
</evidence>
<dbReference type="InterPro" id="IPR001387">
    <property type="entry name" value="Cro/C1-type_HTH"/>
</dbReference>